<evidence type="ECO:0000313" key="2">
    <source>
        <dbReference type="Proteomes" id="UP001338137"/>
    </source>
</evidence>
<dbReference type="Proteomes" id="UP001338137">
    <property type="component" value="Unassembled WGS sequence"/>
</dbReference>
<gene>
    <name evidence="1" type="ORF">P4I72_21310</name>
</gene>
<organism evidence="1 2">
    <name type="scientific">Paenibacillus alba</name>
    <dbReference type="NCBI Taxonomy" id="1197127"/>
    <lineage>
        <taxon>Bacteria</taxon>
        <taxon>Bacillati</taxon>
        <taxon>Bacillota</taxon>
        <taxon>Bacilli</taxon>
        <taxon>Bacillales</taxon>
        <taxon>Paenibacillaceae</taxon>
        <taxon>Paenibacillus</taxon>
    </lineage>
</organism>
<comment type="caution">
    <text evidence="1">The sequence shown here is derived from an EMBL/GenBank/DDBJ whole genome shotgun (WGS) entry which is preliminary data.</text>
</comment>
<name>A0ABU6G682_9BACL</name>
<sequence length="927" mass="107538">MFKQAKNLRYVYKINSSLLKKSKWNLSLNPNIARKLGAVVSLANSQAIDFIDDISKSGYSEDKVKELKIKITNIKKEKASKVNAEKITLLYTKLDELLFLKDYICVVFDKSSDFDRANKGFFFNDTRFTRLFGTTGGVKTQTIVYVSDRVGEQLCLRIDNGRNLNKEIVPAKLESYKSLISSASTRVTEPHLRGIIVVNDFEHEIEADIIKIKDNGKPAPSIEEVRDKVKLNASDGFGLISPELAAIWATDLGLDYIPGGFVVRNSFCKGTLFTFDFVQWAKLKAKTYELKDAWTHTQDISKAQIILTSGMLKLWSSYKNIEHYRECCQQNYYSFRVTKTTPKELGQENNLNYQFIQSLNLSDTAIDQLIKPTIDEITDVLGRDWRKSILYLKGTHLVDKNIETLSYDYAKALMIDEEMINDPFVTRKIREMIGDRIDNAKMGDIKVSGNYSILSGDPVALLESIFQFQEVKGLLKKGEFYSKYWIERGIHKVAAFRAPMTCHNNTRIFRFTESEEMRHWYKYMNGVTILNAWDTTTHALNGCDFDGDQIMTTSNEIIISGIKELKAIVCEQKNALPIIPSDGDLIIANKNSFGNEIGQITNSATSMYDKLAEFSPSSDEYQTLQSRIISCQHYQQNAIDKAKGIEFHQMPLPWFNYKANIRIDKETKQIVEADEFNIRILANKKPYFMIYRYEHLHSEYKQYMASTNQNALNRFGMNLEDLIKKELKTEEEQRYLLSFFNQMPVSMGNSIVNKICWKIEHHFSRRKTRTKKEEFDYSILMSSNPKYNKITFEKMNDLYEEYKYMTQSYMQNKKLMSSNQGDDEGEKDQRKIFTERFKLLSSQICSNEDELCNIIVKICYSNDKSKQFAWDVVGHTMINNLLKKNNYFIRYPELDENGEIEFCGRKFSMKSKNIRLDEESVHEYFAK</sequence>
<reference evidence="1 2" key="1">
    <citation type="submission" date="2023-03" db="EMBL/GenBank/DDBJ databases">
        <title>Bacillus Genome Sequencing.</title>
        <authorList>
            <person name="Dunlap C."/>
        </authorList>
    </citation>
    <scope>NUCLEOTIDE SEQUENCE [LARGE SCALE GENOMIC DNA]</scope>
    <source>
        <strain evidence="1 2">BD-533</strain>
    </source>
</reference>
<keyword evidence="2" id="KW-1185">Reference proteome</keyword>
<protein>
    <recommendedName>
        <fullName evidence="3">RNA-dependent RNA polymerase</fullName>
    </recommendedName>
</protein>
<evidence type="ECO:0008006" key="3">
    <source>
        <dbReference type="Google" id="ProtNLM"/>
    </source>
</evidence>
<accession>A0ABU6G682</accession>
<evidence type="ECO:0000313" key="1">
    <source>
        <dbReference type="EMBL" id="MEC0229672.1"/>
    </source>
</evidence>
<proteinExistence type="predicted"/>
<dbReference type="RefSeq" id="WP_326073737.1">
    <property type="nucleotide sequence ID" value="NZ_JARLKY010000055.1"/>
</dbReference>
<dbReference type="EMBL" id="JARLKY010000055">
    <property type="protein sequence ID" value="MEC0229672.1"/>
    <property type="molecule type" value="Genomic_DNA"/>
</dbReference>